<organism evidence="2 3">
    <name type="scientific">Trichodelitschia bisporula</name>
    <dbReference type="NCBI Taxonomy" id="703511"/>
    <lineage>
        <taxon>Eukaryota</taxon>
        <taxon>Fungi</taxon>
        <taxon>Dikarya</taxon>
        <taxon>Ascomycota</taxon>
        <taxon>Pezizomycotina</taxon>
        <taxon>Dothideomycetes</taxon>
        <taxon>Dothideomycetes incertae sedis</taxon>
        <taxon>Phaeotrichales</taxon>
        <taxon>Phaeotrichaceae</taxon>
        <taxon>Trichodelitschia</taxon>
    </lineage>
</organism>
<dbReference type="Proteomes" id="UP000799640">
    <property type="component" value="Unassembled WGS sequence"/>
</dbReference>
<keyword evidence="3" id="KW-1185">Reference proteome</keyword>
<feature type="region of interest" description="Disordered" evidence="1">
    <location>
        <begin position="105"/>
        <end position="181"/>
    </location>
</feature>
<feature type="region of interest" description="Disordered" evidence="1">
    <location>
        <begin position="59"/>
        <end position="82"/>
    </location>
</feature>
<accession>A0A6G1HQ54</accession>
<feature type="compositionally biased region" description="Basic residues" evidence="1">
    <location>
        <begin position="59"/>
        <end position="69"/>
    </location>
</feature>
<evidence type="ECO:0000256" key="1">
    <source>
        <dbReference type="SAM" id="MobiDB-lite"/>
    </source>
</evidence>
<feature type="compositionally biased region" description="Low complexity" evidence="1">
    <location>
        <begin position="150"/>
        <end position="162"/>
    </location>
</feature>
<gene>
    <name evidence="2" type="ORF">EJ06DRAFT_126301</name>
</gene>
<evidence type="ECO:0000313" key="3">
    <source>
        <dbReference type="Proteomes" id="UP000799640"/>
    </source>
</evidence>
<proteinExistence type="predicted"/>
<dbReference type="EMBL" id="ML996701">
    <property type="protein sequence ID" value="KAF2398188.1"/>
    <property type="molecule type" value="Genomic_DNA"/>
</dbReference>
<evidence type="ECO:0000313" key="2">
    <source>
        <dbReference type="EMBL" id="KAF2398188.1"/>
    </source>
</evidence>
<protein>
    <submittedName>
        <fullName evidence="2">Uncharacterized protein</fullName>
    </submittedName>
</protein>
<name>A0A6G1HQ54_9PEZI</name>
<reference evidence="2" key="1">
    <citation type="journal article" date="2020" name="Stud. Mycol.">
        <title>101 Dothideomycetes genomes: a test case for predicting lifestyles and emergence of pathogens.</title>
        <authorList>
            <person name="Haridas S."/>
            <person name="Albert R."/>
            <person name="Binder M."/>
            <person name="Bloem J."/>
            <person name="Labutti K."/>
            <person name="Salamov A."/>
            <person name="Andreopoulos B."/>
            <person name="Baker S."/>
            <person name="Barry K."/>
            <person name="Bills G."/>
            <person name="Bluhm B."/>
            <person name="Cannon C."/>
            <person name="Castanera R."/>
            <person name="Culley D."/>
            <person name="Daum C."/>
            <person name="Ezra D."/>
            <person name="Gonzalez J."/>
            <person name="Henrissat B."/>
            <person name="Kuo A."/>
            <person name="Liang C."/>
            <person name="Lipzen A."/>
            <person name="Lutzoni F."/>
            <person name="Magnuson J."/>
            <person name="Mondo S."/>
            <person name="Nolan M."/>
            <person name="Ohm R."/>
            <person name="Pangilinan J."/>
            <person name="Park H.-J."/>
            <person name="Ramirez L."/>
            <person name="Alfaro M."/>
            <person name="Sun H."/>
            <person name="Tritt A."/>
            <person name="Yoshinaga Y."/>
            <person name="Zwiers L.-H."/>
            <person name="Turgeon B."/>
            <person name="Goodwin S."/>
            <person name="Spatafora J."/>
            <person name="Crous P."/>
            <person name="Grigoriev I."/>
        </authorList>
    </citation>
    <scope>NUCLEOTIDE SEQUENCE</scope>
    <source>
        <strain evidence="2">CBS 262.69</strain>
    </source>
</reference>
<dbReference type="AlphaFoldDB" id="A0A6G1HQ54"/>
<sequence length="181" mass="19969">MYCGIVLAVLDKSLLPGAQVALSYCAPLQCRAAVLPEARSRSRSRRSLYCGSTSHFHSLPRLHHPHQKQRINEERTKPRSRQSHYCSKFFIPAPSPSFPIIKHSEKNRSRTTQPSARRACMTPRLASLSGSPNRWHRSTPRSPAPGPGMRPAHATPTHARPAVQARRGGIACSGEGLRLGV</sequence>